<evidence type="ECO:0000256" key="1">
    <source>
        <dbReference type="SAM" id="MobiDB-lite"/>
    </source>
</evidence>
<gene>
    <name evidence="3" type="ORF">MASS_2p0009</name>
</gene>
<organism evidence="3 4">
    <name type="scientific">Mycobacteroides abscessus subsp. bolletii 50594</name>
    <dbReference type="NCBI Taxonomy" id="1303024"/>
    <lineage>
        <taxon>Bacteria</taxon>
        <taxon>Bacillati</taxon>
        <taxon>Actinomycetota</taxon>
        <taxon>Actinomycetes</taxon>
        <taxon>Mycobacteriales</taxon>
        <taxon>Mycobacteriaceae</taxon>
        <taxon>Mycobacteroides</taxon>
        <taxon>Mycobacteroides abscessus</taxon>
    </lineage>
</organism>
<evidence type="ECO:0000313" key="4">
    <source>
        <dbReference type="Proteomes" id="UP000013961"/>
    </source>
</evidence>
<protein>
    <recommendedName>
        <fullName evidence="2">4Fe-4S Wbl-type domain-containing protein</fullName>
    </recommendedName>
</protein>
<feature type="compositionally biased region" description="Basic residues" evidence="1">
    <location>
        <begin position="142"/>
        <end position="151"/>
    </location>
</feature>
<accession>A0AB33AIF0</accession>
<dbReference type="KEGG" id="mabb:MASS_2p0009"/>
<dbReference type="EMBL" id="CP004376">
    <property type="protein sequence ID" value="AGM31720.1"/>
    <property type="molecule type" value="Genomic_DNA"/>
</dbReference>
<feature type="domain" description="4Fe-4S Wbl-type" evidence="2">
    <location>
        <begin position="29"/>
        <end position="91"/>
    </location>
</feature>
<feature type="compositionally biased region" description="Basic and acidic residues" evidence="1">
    <location>
        <begin position="10"/>
        <end position="23"/>
    </location>
</feature>
<dbReference type="AlphaFoldDB" id="A0AB33AIF0"/>
<dbReference type="Proteomes" id="UP000013961">
    <property type="component" value="Plasmid 2"/>
</dbReference>
<keyword evidence="3" id="KW-0614">Plasmid</keyword>
<feature type="region of interest" description="Disordered" evidence="1">
    <location>
        <begin position="1"/>
        <end position="32"/>
    </location>
</feature>
<proteinExistence type="predicted"/>
<dbReference type="PROSITE" id="PS51674">
    <property type="entry name" value="4FE4S_WBL"/>
    <property type="match status" value="1"/>
</dbReference>
<feature type="region of interest" description="Disordered" evidence="1">
    <location>
        <begin position="133"/>
        <end position="163"/>
    </location>
</feature>
<evidence type="ECO:0000259" key="2">
    <source>
        <dbReference type="PROSITE" id="PS51674"/>
    </source>
</evidence>
<name>A0AB33AIF0_9MYCO</name>
<sequence>MATKTATKPRKPEPKRELPRPRVPEAAAPCKTNPEFFDATDKKFNVEIAKTQCRMHCPRRAACAREALAMPGIGTEITGVIAGIELVEDNEYGTSKERKTALDLLQAIAAYGGHVIKRTMSDKQRLHHGAEAIIKEIDHPRSPRRKPWRPRKPAEHAPLAAAS</sequence>
<geneLocation type="plasmid" evidence="3 4">
    <name>2</name>
</geneLocation>
<evidence type="ECO:0000313" key="3">
    <source>
        <dbReference type="EMBL" id="AGM31720.1"/>
    </source>
</evidence>
<dbReference type="InterPro" id="IPR034768">
    <property type="entry name" value="4FE4S_WBL"/>
</dbReference>
<reference evidence="3 4" key="1">
    <citation type="journal article" date="2013" name="Genome Announc.">
        <title>Complete Genome Sequence of Mycobacterium massiliense Clinical Strain Asan 50594, Belonging to the Type II Genotype.</title>
        <authorList>
            <person name="Kim B.J."/>
            <person name="Kim B.R."/>
            <person name="Hong S.H."/>
            <person name="Seok S.H."/>
            <person name="Kook Y.H."/>
            <person name="Kim B.J."/>
        </authorList>
    </citation>
    <scope>NUCLEOTIDE SEQUENCE [LARGE SCALE GENOMIC DNA]</scope>
    <source>
        <strain evidence="3 4">50594</strain>
    </source>
</reference>